<comment type="caution">
    <text evidence="6">The sequence shown here is derived from an EMBL/GenBank/DDBJ whole genome shotgun (WGS) entry which is preliminary data.</text>
</comment>
<evidence type="ECO:0000313" key="3">
    <source>
        <dbReference type="EMBL" id="CAF0953585.1"/>
    </source>
</evidence>
<feature type="signal peptide" evidence="1">
    <location>
        <begin position="1"/>
        <end position="22"/>
    </location>
</feature>
<accession>A0A816EK37</accession>
<dbReference type="EMBL" id="CAJNOM010000061">
    <property type="protein sequence ID" value="CAF0953585.1"/>
    <property type="molecule type" value="Genomic_DNA"/>
</dbReference>
<organism evidence="6 7">
    <name type="scientific">Adineta steineri</name>
    <dbReference type="NCBI Taxonomy" id="433720"/>
    <lineage>
        <taxon>Eukaryota</taxon>
        <taxon>Metazoa</taxon>
        <taxon>Spiralia</taxon>
        <taxon>Gnathifera</taxon>
        <taxon>Rotifera</taxon>
        <taxon>Eurotatoria</taxon>
        <taxon>Bdelloidea</taxon>
        <taxon>Adinetida</taxon>
        <taxon>Adinetidae</taxon>
        <taxon>Adineta</taxon>
    </lineage>
</organism>
<keyword evidence="7" id="KW-1185">Reference proteome</keyword>
<dbReference type="Proteomes" id="UP000663877">
    <property type="component" value="Unassembled WGS sequence"/>
</dbReference>
<dbReference type="OrthoDB" id="10022282at2759"/>
<reference evidence="6" key="1">
    <citation type="submission" date="2021-02" db="EMBL/GenBank/DDBJ databases">
        <authorList>
            <person name="Nowell W R."/>
        </authorList>
    </citation>
    <scope>NUCLEOTIDE SEQUENCE</scope>
</reference>
<feature type="chain" id="PRO_5035688640" evidence="1">
    <location>
        <begin position="23"/>
        <end position="92"/>
    </location>
</feature>
<evidence type="ECO:0000313" key="5">
    <source>
        <dbReference type="EMBL" id="CAF1531815.1"/>
    </source>
</evidence>
<dbReference type="EMBL" id="CAJNOM010004242">
    <property type="protein sequence ID" value="CAF1653926.1"/>
    <property type="molecule type" value="Genomic_DNA"/>
</dbReference>
<evidence type="ECO:0000313" key="7">
    <source>
        <dbReference type="Proteomes" id="UP000663832"/>
    </source>
</evidence>
<dbReference type="EMBL" id="CAJNOI010003875">
    <property type="protein sequence ID" value="CAF1531815.1"/>
    <property type="molecule type" value="Genomic_DNA"/>
</dbReference>
<evidence type="ECO:0000256" key="1">
    <source>
        <dbReference type="SAM" id="SignalP"/>
    </source>
</evidence>
<sequence length="92" mass="10443">MALIQLICIQFILIIVSHQVLANPTITDLSDALVNTNQNVYPSRALVYDNLEEYLSNADRDENLRQQLLNRFSKRRAKANLAGLWGVPTKFA</sequence>
<name>A0A816EK37_9BILA</name>
<evidence type="ECO:0000313" key="4">
    <source>
        <dbReference type="EMBL" id="CAF0968807.1"/>
    </source>
</evidence>
<protein>
    <submittedName>
        <fullName evidence="6">Uncharacterized protein</fullName>
    </submittedName>
</protein>
<keyword evidence="1" id="KW-0732">Signal</keyword>
<dbReference type="AlphaFoldDB" id="A0A816EK37"/>
<dbReference type="EMBL" id="CAJNOI010000004">
    <property type="protein sequence ID" value="CAF0743367.1"/>
    <property type="molecule type" value="Genomic_DNA"/>
</dbReference>
<evidence type="ECO:0000313" key="2">
    <source>
        <dbReference type="EMBL" id="CAF0743367.1"/>
    </source>
</evidence>
<gene>
    <name evidence="2" type="ORF">BJG266_LOCUS1995</name>
    <name evidence="5" type="ORF">BJG266_LOCUS44959</name>
    <name evidence="3" type="ORF">QVE165_LOCUS12359</name>
    <name evidence="4" type="ORF">QVE165_LOCUS13224</name>
    <name evidence="6" type="ORF">QVE165_LOCUS61932</name>
</gene>
<proteinExistence type="predicted"/>
<dbReference type="Proteomes" id="UP000663832">
    <property type="component" value="Unassembled WGS sequence"/>
</dbReference>
<evidence type="ECO:0000313" key="6">
    <source>
        <dbReference type="EMBL" id="CAF1653926.1"/>
    </source>
</evidence>
<dbReference type="EMBL" id="CAJNOM010000067">
    <property type="protein sequence ID" value="CAF0968807.1"/>
    <property type="molecule type" value="Genomic_DNA"/>
</dbReference>